<accession>A0A0H5RVD3</accession>
<protein>
    <submittedName>
        <fullName evidence="1">Uncharacterized protein</fullName>
    </submittedName>
</protein>
<evidence type="ECO:0000313" key="1">
    <source>
        <dbReference type="EMBL" id="CRZ12709.1"/>
    </source>
</evidence>
<name>A0A0H5RVD3_9EUKA</name>
<feature type="non-terminal residue" evidence="1">
    <location>
        <position position="120"/>
    </location>
</feature>
<sequence>MITGDHLLVAQETAKALDLGRANIVPCTAENLPLIDLQACKGVLPDTLGRDYGDKIMVTPISSWFLTCCLGFLTSGSGGGRILAGSSRAQVRDHRVAEAARVDRWDDRGWSQRRASVKML</sequence>
<proteinExistence type="predicted"/>
<reference evidence="1" key="1">
    <citation type="submission" date="2015-04" db="EMBL/GenBank/DDBJ databases">
        <title>The genome sequence of the plant pathogenic Rhizarian Plasmodiophora brassicae reveals insights in its biotrophic life cycle and the origin of chitin synthesis.</title>
        <authorList>
            <person name="Schwelm A."/>
            <person name="Fogelqvist J."/>
            <person name="Knaust A."/>
            <person name="Julke S."/>
            <person name="Lilja T."/>
            <person name="Dhandapani V."/>
            <person name="Bonilla-Rosso G."/>
            <person name="Karlsson M."/>
            <person name="Shevchenko A."/>
            <person name="Choi S.R."/>
            <person name="Kim H.G."/>
            <person name="Park J.Y."/>
            <person name="Lim Y.P."/>
            <person name="Ludwig-Muller J."/>
            <person name="Dixelius C."/>
        </authorList>
    </citation>
    <scope>NUCLEOTIDE SEQUENCE</scope>
    <source>
        <tissue evidence="1">Potato root galls</tissue>
    </source>
</reference>
<dbReference type="EMBL" id="HACM01012267">
    <property type="protein sequence ID" value="CRZ12709.1"/>
    <property type="molecule type" value="Transcribed_RNA"/>
</dbReference>
<organism evidence="1">
    <name type="scientific">Spongospora subterranea</name>
    <dbReference type="NCBI Taxonomy" id="70186"/>
    <lineage>
        <taxon>Eukaryota</taxon>
        <taxon>Sar</taxon>
        <taxon>Rhizaria</taxon>
        <taxon>Endomyxa</taxon>
        <taxon>Phytomyxea</taxon>
        <taxon>Plasmodiophorida</taxon>
        <taxon>Plasmodiophoridae</taxon>
        <taxon>Spongospora</taxon>
    </lineage>
</organism>
<dbReference type="AlphaFoldDB" id="A0A0H5RVD3"/>